<comment type="caution">
    <text evidence="2">The sequence shown here is derived from an EMBL/GenBank/DDBJ whole genome shotgun (WGS) entry which is preliminary data.</text>
</comment>
<dbReference type="RefSeq" id="WP_170193644.1">
    <property type="nucleotide sequence ID" value="NZ_JABBNB010000006.1"/>
</dbReference>
<evidence type="ECO:0000313" key="3">
    <source>
        <dbReference type="Proteomes" id="UP000550729"/>
    </source>
</evidence>
<evidence type="ECO:0000259" key="1">
    <source>
        <dbReference type="Pfam" id="PF13338"/>
    </source>
</evidence>
<protein>
    <submittedName>
        <fullName evidence="2">Type IV toxin-antitoxin system AbiEi family antitoxin domain-containing protein</fullName>
    </submittedName>
</protein>
<reference evidence="2 3" key="1">
    <citation type="submission" date="2020-04" db="EMBL/GenBank/DDBJ databases">
        <title>Gordonia sp. nov. TBRC 11910.</title>
        <authorList>
            <person name="Suriyachadkun C."/>
        </authorList>
    </citation>
    <scope>NUCLEOTIDE SEQUENCE [LARGE SCALE GENOMIC DNA]</scope>
    <source>
        <strain evidence="2 3">TBRC 11910</strain>
    </source>
</reference>
<keyword evidence="3" id="KW-1185">Reference proteome</keyword>
<dbReference type="Proteomes" id="UP000550729">
    <property type="component" value="Unassembled WGS sequence"/>
</dbReference>
<proteinExistence type="predicted"/>
<name>A0A848KR17_9ACTN</name>
<evidence type="ECO:0000313" key="2">
    <source>
        <dbReference type="EMBL" id="NMO01146.1"/>
    </source>
</evidence>
<sequence length="325" mass="35444">MEFPIDADGYIRCERAISLGYDRHSLSRAARAGELVPVAPGIYAVPADRTPEALHRTRVLAAQSAPDAAVSHGSAAVMRGLSMLSPDLSALDLTSATSGRGYRRRHRHIHPGPLEPSDVEEVDGIWLTTLERTAFDVARTSPHGFAGALAVFDAALRMGADPAVMSGYGREPRTGVGVARRALAFADPRSENPGESWSRAQMIAAGITPPTLQREIFDRRGNFVARTDFDWVDENGVVTLVGEFDGLGKYLKYLRPGESPEQVIKREKTREGRLQDLGIVITRWLFTDLVAQRMAPRLIAQLRTLRLPTPTPIRAVANPALGRPA</sequence>
<dbReference type="Pfam" id="PF13338">
    <property type="entry name" value="AbiEi_4"/>
    <property type="match status" value="1"/>
</dbReference>
<dbReference type="AlphaFoldDB" id="A0A848KR17"/>
<dbReference type="EMBL" id="JABBNB010000006">
    <property type="protein sequence ID" value="NMO01146.1"/>
    <property type="molecule type" value="Genomic_DNA"/>
</dbReference>
<dbReference type="InterPro" id="IPR025159">
    <property type="entry name" value="AbiEi_N"/>
</dbReference>
<accession>A0A848KR17</accession>
<feature type="domain" description="AbiEi antitoxin N-terminal" evidence="1">
    <location>
        <begin position="9"/>
        <end position="46"/>
    </location>
</feature>
<gene>
    <name evidence="2" type="ORF">HH308_07935</name>
</gene>
<organism evidence="2 3">
    <name type="scientific">Gordonia asplenii</name>
    <dbReference type="NCBI Taxonomy" id="2725283"/>
    <lineage>
        <taxon>Bacteria</taxon>
        <taxon>Bacillati</taxon>
        <taxon>Actinomycetota</taxon>
        <taxon>Actinomycetes</taxon>
        <taxon>Mycobacteriales</taxon>
        <taxon>Gordoniaceae</taxon>
        <taxon>Gordonia</taxon>
    </lineage>
</organism>